<evidence type="ECO:0000313" key="7">
    <source>
        <dbReference type="EMBL" id="BDU70121.1"/>
    </source>
</evidence>
<dbReference type="SUPFAM" id="SSF53383">
    <property type="entry name" value="PLP-dependent transferases"/>
    <property type="match status" value="1"/>
</dbReference>
<gene>
    <name evidence="7" type="ORF">GETHOR_22220</name>
</gene>
<sequence length="478" mass="51315">MLERLKDLEAQSRKLDPGAGERAPLWEAARQYGEGFLQALPESPAFVLKDRPGAGLAGFPIPEAERPFSQVLEALAEHVDGVGANGASGRHLAFIPPSSLFAGALGDLLAAITNRYAAYFFAGPGAVRMENQVISWLAREVGLPEGSSGNLAAGGSMAHLVGVCTAREAAGLKAADYPRACVYLSDQAHHCIVKALRVAGMDEAPVRSIPTDADFRLRPEALEAAIQEDLRAGLRPWLLVPTAGTTNTGAVDPLEACADLAQRHGLWMHTDGAYGASFALAESGRTALRGLERSDSLVLDPHKGLFTPLGLGVVLVRHLDPLRKAHAFRADYLPSPPEDLEELSPSETTLEFSKHARALRLWLPLQLHGAAAFRAALDEKLLLARYAHARLREMPGVDPGPEPQLSVLAFRFLPSAGEADAFNQALLQQLTAEGRIFLSGTRLNGAFYLRMAILAARTHREQVDEALERLQTAAAELA</sequence>
<reference evidence="8" key="1">
    <citation type="journal article" date="2023" name="Int. J. Syst. Evol. Microbiol.">
        <title>Mesoterricola silvestris gen. nov., sp. nov., Mesoterricola sediminis sp. nov., Geothrix oryzae sp. nov., Geothrix edaphica sp. nov., Geothrix rubra sp. nov., and Geothrix limicola sp. nov., six novel members of Acidobacteriota isolated from soils.</title>
        <authorList>
            <person name="Itoh H."/>
            <person name="Sugisawa Y."/>
            <person name="Mise K."/>
            <person name="Xu Z."/>
            <person name="Kuniyasu M."/>
            <person name="Ushijima N."/>
            <person name="Kawano K."/>
            <person name="Kobayashi E."/>
            <person name="Shiratori Y."/>
            <person name="Masuda Y."/>
            <person name="Senoo K."/>
        </authorList>
    </citation>
    <scope>NUCLEOTIDE SEQUENCE [LARGE SCALE GENOMIC DNA]</scope>
    <source>
        <strain evidence="8">Red222</strain>
    </source>
</reference>
<keyword evidence="4 6" id="KW-0663">Pyridoxal phosphate</keyword>
<evidence type="ECO:0000256" key="3">
    <source>
        <dbReference type="ARBA" id="ARBA00022793"/>
    </source>
</evidence>
<comment type="cofactor">
    <cofactor evidence="1 6">
        <name>pyridoxal 5'-phosphate</name>
        <dbReference type="ChEBI" id="CHEBI:597326"/>
    </cofactor>
</comment>
<dbReference type="RefSeq" id="WP_286353840.1">
    <property type="nucleotide sequence ID" value="NZ_AP027079.1"/>
</dbReference>
<dbReference type="Gene3D" id="3.40.640.10">
    <property type="entry name" value="Type I PLP-dependent aspartate aminotransferase-like (Major domain)"/>
    <property type="match status" value="1"/>
</dbReference>
<dbReference type="InterPro" id="IPR015421">
    <property type="entry name" value="PyrdxlP-dep_Trfase_major"/>
</dbReference>
<protein>
    <submittedName>
        <fullName evidence="7">L-2,4-diaminobutyrate decarboxylase</fullName>
    </submittedName>
</protein>
<evidence type="ECO:0000256" key="5">
    <source>
        <dbReference type="ARBA" id="ARBA00023239"/>
    </source>
</evidence>
<comment type="similarity">
    <text evidence="2 6">Belongs to the group II decarboxylase family.</text>
</comment>
<dbReference type="PANTHER" id="PTHR11999">
    <property type="entry name" value="GROUP II PYRIDOXAL-5-PHOSPHATE DECARBOXYLASE"/>
    <property type="match status" value="1"/>
</dbReference>
<dbReference type="PANTHER" id="PTHR11999:SF70">
    <property type="entry name" value="MIP05841P"/>
    <property type="match status" value="1"/>
</dbReference>
<name>A0ABM8DSS7_9BACT</name>
<dbReference type="InterPro" id="IPR015424">
    <property type="entry name" value="PyrdxlP-dep_Trfase"/>
</dbReference>
<dbReference type="InterPro" id="IPR010977">
    <property type="entry name" value="Aromatic_deC"/>
</dbReference>
<keyword evidence="5 6" id="KW-0456">Lyase</keyword>
<dbReference type="InterPro" id="IPR002129">
    <property type="entry name" value="PyrdxlP-dep_de-COase"/>
</dbReference>
<proteinExistence type="inferred from homology"/>
<dbReference type="EMBL" id="AP027079">
    <property type="protein sequence ID" value="BDU70121.1"/>
    <property type="molecule type" value="Genomic_DNA"/>
</dbReference>
<organism evidence="7 8">
    <name type="scientific">Geothrix oryzae</name>
    <dbReference type="NCBI Taxonomy" id="2927975"/>
    <lineage>
        <taxon>Bacteria</taxon>
        <taxon>Pseudomonadati</taxon>
        <taxon>Acidobacteriota</taxon>
        <taxon>Holophagae</taxon>
        <taxon>Holophagales</taxon>
        <taxon>Holophagaceae</taxon>
        <taxon>Geothrix</taxon>
    </lineage>
</organism>
<evidence type="ECO:0000313" key="8">
    <source>
        <dbReference type="Proteomes" id="UP001242010"/>
    </source>
</evidence>
<dbReference type="Gene3D" id="3.90.1150.10">
    <property type="entry name" value="Aspartate Aminotransferase, domain 1"/>
    <property type="match status" value="1"/>
</dbReference>
<dbReference type="Pfam" id="PF00282">
    <property type="entry name" value="Pyridoxal_deC"/>
    <property type="match status" value="1"/>
</dbReference>
<accession>A0ABM8DSS7</accession>
<evidence type="ECO:0000256" key="4">
    <source>
        <dbReference type="ARBA" id="ARBA00022898"/>
    </source>
</evidence>
<evidence type="ECO:0000256" key="1">
    <source>
        <dbReference type="ARBA" id="ARBA00001933"/>
    </source>
</evidence>
<evidence type="ECO:0000256" key="2">
    <source>
        <dbReference type="ARBA" id="ARBA00009533"/>
    </source>
</evidence>
<evidence type="ECO:0000256" key="6">
    <source>
        <dbReference type="RuleBase" id="RU000382"/>
    </source>
</evidence>
<keyword evidence="8" id="KW-1185">Reference proteome</keyword>
<keyword evidence="3" id="KW-0210">Decarboxylase</keyword>
<dbReference type="InterPro" id="IPR015422">
    <property type="entry name" value="PyrdxlP-dep_Trfase_small"/>
</dbReference>
<dbReference type="Proteomes" id="UP001242010">
    <property type="component" value="Chromosome"/>
</dbReference>